<evidence type="ECO:0000313" key="3">
    <source>
        <dbReference type="Proteomes" id="UP001633002"/>
    </source>
</evidence>
<comment type="caution">
    <text evidence="2">The sequence shown here is derived from an EMBL/GenBank/DDBJ whole genome shotgun (WGS) entry which is preliminary data.</text>
</comment>
<proteinExistence type="predicted"/>
<sequence length="142" mass="15311">MPENSGYLGLVSSGLSASRPPARVQNTRGVTGGYYGLDDIDVEKYHTWRGFGGENFYNEGRQAAAPCQGLGPDSRSLLRRPRIEKNALAVVLLETASRCPLASVSLREGEDKERDEKSEKRGRLAAPASQTTTVPSTSSVRG</sequence>
<feature type="region of interest" description="Disordered" evidence="1">
    <location>
        <begin position="103"/>
        <end position="142"/>
    </location>
</feature>
<dbReference type="Proteomes" id="UP001633002">
    <property type="component" value="Unassembled WGS sequence"/>
</dbReference>
<reference evidence="2 3" key="1">
    <citation type="submission" date="2024-09" db="EMBL/GenBank/DDBJ databases">
        <title>Chromosome-scale assembly of Riccia sorocarpa.</title>
        <authorList>
            <person name="Paukszto L."/>
        </authorList>
    </citation>
    <scope>NUCLEOTIDE SEQUENCE [LARGE SCALE GENOMIC DNA]</scope>
    <source>
        <strain evidence="2">LP-2024</strain>
        <tissue evidence="2">Aerial parts of the thallus</tissue>
    </source>
</reference>
<feature type="compositionally biased region" description="Low complexity" evidence="1">
    <location>
        <begin position="125"/>
        <end position="142"/>
    </location>
</feature>
<name>A0ABD3HMA4_9MARC</name>
<dbReference type="AlphaFoldDB" id="A0ABD3HMA4"/>
<protein>
    <submittedName>
        <fullName evidence="2">Uncharacterized protein</fullName>
    </submittedName>
</protein>
<gene>
    <name evidence="2" type="ORF">R1sor_006323</name>
</gene>
<evidence type="ECO:0000256" key="1">
    <source>
        <dbReference type="SAM" id="MobiDB-lite"/>
    </source>
</evidence>
<evidence type="ECO:0000313" key="2">
    <source>
        <dbReference type="EMBL" id="KAL3692672.1"/>
    </source>
</evidence>
<keyword evidence="3" id="KW-1185">Reference proteome</keyword>
<feature type="compositionally biased region" description="Basic and acidic residues" evidence="1">
    <location>
        <begin position="107"/>
        <end position="122"/>
    </location>
</feature>
<accession>A0ABD3HMA4</accession>
<dbReference type="EMBL" id="JBJQOH010000003">
    <property type="protein sequence ID" value="KAL3692672.1"/>
    <property type="molecule type" value="Genomic_DNA"/>
</dbReference>
<organism evidence="2 3">
    <name type="scientific">Riccia sorocarpa</name>
    <dbReference type="NCBI Taxonomy" id="122646"/>
    <lineage>
        <taxon>Eukaryota</taxon>
        <taxon>Viridiplantae</taxon>
        <taxon>Streptophyta</taxon>
        <taxon>Embryophyta</taxon>
        <taxon>Marchantiophyta</taxon>
        <taxon>Marchantiopsida</taxon>
        <taxon>Marchantiidae</taxon>
        <taxon>Marchantiales</taxon>
        <taxon>Ricciaceae</taxon>
        <taxon>Riccia</taxon>
    </lineage>
</organism>